<evidence type="ECO:0000313" key="1">
    <source>
        <dbReference type="EMBL" id="KGN63198.1"/>
    </source>
</evidence>
<dbReference type="EMBL" id="CM002923">
    <property type="protein sequence ID" value="KGN63198.1"/>
    <property type="molecule type" value="Genomic_DNA"/>
</dbReference>
<reference evidence="1 2" key="4">
    <citation type="journal article" date="2011" name="BMC Genomics">
        <title>RNA-Seq improves annotation of protein-coding genes in the cucumber genome.</title>
        <authorList>
            <person name="Li Z."/>
            <person name="Zhang Z."/>
            <person name="Yan P."/>
            <person name="Huang S."/>
            <person name="Fei Z."/>
            <person name="Lin K."/>
        </authorList>
    </citation>
    <scope>NUCLEOTIDE SEQUENCE [LARGE SCALE GENOMIC DNA]</scope>
    <source>
        <strain evidence="2">cv. 9930</strain>
    </source>
</reference>
<organism evidence="1 2">
    <name type="scientific">Cucumis sativus</name>
    <name type="common">Cucumber</name>
    <dbReference type="NCBI Taxonomy" id="3659"/>
    <lineage>
        <taxon>Eukaryota</taxon>
        <taxon>Viridiplantae</taxon>
        <taxon>Streptophyta</taxon>
        <taxon>Embryophyta</taxon>
        <taxon>Tracheophyta</taxon>
        <taxon>Spermatophyta</taxon>
        <taxon>Magnoliopsida</taxon>
        <taxon>eudicotyledons</taxon>
        <taxon>Gunneridae</taxon>
        <taxon>Pentapetalae</taxon>
        <taxon>rosids</taxon>
        <taxon>fabids</taxon>
        <taxon>Cucurbitales</taxon>
        <taxon>Cucurbitaceae</taxon>
        <taxon>Benincaseae</taxon>
        <taxon>Cucumis</taxon>
    </lineage>
</organism>
<keyword evidence="2" id="KW-1185">Reference proteome</keyword>
<name>A0A0A0LN10_CUCSA</name>
<reference evidence="1 2" key="1">
    <citation type="journal article" date="2009" name="Nat. Genet.">
        <title>The genome of the cucumber, Cucumis sativus L.</title>
        <authorList>
            <person name="Huang S."/>
            <person name="Li R."/>
            <person name="Zhang Z."/>
            <person name="Li L."/>
            <person name="Gu X."/>
            <person name="Fan W."/>
            <person name="Lucas W.J."/>
            <person name="Wang X."/>
            <person name="Xie B."/>
            <person name="Ni P."/>
            <person name="Ren Y."/>
            <person name="Zhu H."/>
            <person name="Li J."/>
            <person name="Lin K."/>
            <person name="Jin W."/>
            <person name="Fei Z."/>
            <person name="Li G."/>
            <person name="Staub J."/>
            <person name="Kilian A."/>
            <person name="van der Vossen E.A."/>
            <person name="Wu Y."/>
            <person name="Guo J."/>
            <person name="He J."/>
            <person name="Jia Z."/>
            <person name="Ren Y."/>
            <person name="Tian G."/>
            <person name="Lu Y."/>
            <person name="Ruan J."/>
            <person name="Qian W."/>
            <person name="Wang M."/>
            <person name="Huang Q."/>
            <person name="Li B."/>
            <person name="Xuan Z."/>
            <person name="Cao J."/>
            <person name="Asan"/>
            <person name="Wu Z."/>
            <person name="Zhang J."/>
            <person name="Cai Q."/>
            <person name="Bai Y."/>
            <person name="Zhao B."/>
            <person name="Han Y."/>
            <person name="Li Y."/>
            <person name="Li X."/>
            <person name="Wang S."/>
            <person name="Shi Q."/>
            <person name="Liu S."/>
            <person name="Cho W.K."/>
            <person name="Kim J.Y."/>
            <person name="Xu Y."/>
            <person name="Heller-Uszynska K."/>
            <person name="Miao H."/>
            <person name="Cheng Z."/>
            <person name="Zhang S."/>
            <person name="Wu J."/>
            <person name="Yang Y."/>
            <person name="Kang H."/>
            <person name="Li M."/>
            <person name="Liang H."/>
            <person name="Ren X."/>
            <person name="Shi Z."/>
            <person name="Wen M."/>
            <person name="Jian M."/>
            <person name="Yang H."/>
            <person name="Zhang G."/>
            <person name="Yang Z."/>
            <person name="Chen R."/>
            <person name="Liu S."/>
            <person name="Li J."/>
            <person name="Ma L."/>
            <person name="Liu H."/>
            <person name="Zhou Y."/>
            <person name="Zhao J."/>
            <person name="Fang X."/>
            <person name="Li G."/>
            <person name="Fang L."/>
            <person name="Li Y."/>
            <person name="Liu D."/>
            <person name="Zheng H."/>
            <person name="Zhang Y."/>
            <person name="Qin N."/>
            <person name="Li Z."/>
            <person name="Yang G."/>
            <person name="Yang S."/>
            <person name="Bolund L."/>
            <person name="Kristiansen K."/>
            <person name="Zheng H."/>
            <person name="Li S."/>
            <person name="Zhang X."/>
            <person name="Yang H."/>
            <person name="Wang J."/>
            <person name="Sun R."/>
            <person name="Zhang B."/>
            <person name="Jiang S."/>
            <person name="Wang J."/>
            <person name="Du Y."/>
            <person name="Li S."/>
        </authorList>
    </citation>
    <scope>NUCLEOTIDE SEQUENCE [LARGE SCALE GENOMIC DNA]</scope>
    <source>
        <strain evidence="2">cv. 9930</strain>
    </source>
</reference>
<reference evidence="1 2" key="2">
    <citation type="journal article" date="2009" name="PLoS ONE">
        <title>An integrated genetic and cytogenetic map of the cucumber genome.</title>
        <authorList>
            <person name="Ren Y."/>
            <person name="Zhang Z."/>
            <person name="Liu J."/>
            <person name="Staub J.E."/>
            <person name="Han Y."/>
            <person name="Cheng Z."/>
            <person name="Li X."/>
            <person name="Lu J."/>
            <person name="Miao H."/>
            <person name="Kang H."/>
            <person name="Xie B."/>
            <person name="Gu X."/>
            <person name="Wang X."/>
            <person name="Du Y."/>
            <person name="Jin W."/>
            <person name="Huang S."/>
        </authorList>
    </citation>
    <scope>NUCLEOTIDE SEQUENCE [LARGE SCALE GENOMIC DNA]</scope>
    <source>
        <strain evidence="2">cv. 9930</strain>
    </source>
</reference>
<dbReference type="Proteomes" id="UP000029981">
    <property type="component" value="Chromosome 2"/>
</dbReference>
<evidence type="ECO:0000313" key="2">
    <source>
        <dbReference type="Proteomes" id="UP000029981"/>
    </source>
</evidence>
<sequence length="55" mass="5952">MTIVGRPLGVISDNYADKLLAINFDNYSMVLTLDLSETSSQYPYIAPPSLASPMG</sequence>
<dbReference type="Gramene" id="KGN63198">
    <property type="protein sequence ID" value="KGN63198"/>
    <property type="gene ID" value="Csa_2G408930"/>
</dbReference>
<protein>
    <submittedName>
        <fullName evidence="1">Uncharacterized protein</fullName>
    </submittedName>
</protein>
<gene>
    <name evidence="1" type="ORF">Csa_2G408930</name>
</gene>
<reference evidence="1 2" key="3">
    <citation type="journal article" date="2010" name="BMC Genomics">
        <title>Transcriptome sequencing and comparative analysis of cucumber flowers with different sex types.</title>
        <authorList>
            <person name="Guo S."/>
            <person name="Zheng Y."/>
            <person name="Joung J.G."/>
            <person name="Liu S."/>
            <person name="Zhang Z."/>
            <person name="Crasta O.R."/>
            <person name="Sobral B.W."/>
            <person name="Xu Y."/>
            <person name="Huang S."/>
            <person name="Fei Z."/>
        </authorList>
    </citation>
    <scope>NUCLEOTIDE SEQUENCE [LARGE SCALE GENOMIC DNA]</scope>
    <source>
        <strain evidence="2">cv. 9930</strain>
    </source>
</reference>
<proteinExistence type="predicted"/>
<accession>A0A0A0LN10</accession>
<dbReference type="AlphaFoldDB" id="A0A0A0LN10"/>